<gene>
    <name evidence="2" type="ORF">CSSPTR1EN2_LOCUS12575</name>
</gene>
<dbReference type="InterPro" id="IPR038717">
    <property type="entry name" value="Tc1-like_DDE_dom"/>
</dbReference>
<accession>A0ABP0U7W6</accession>
<evidence type="ECO:0000259" key="1">
    <source>
        <dbReference type="Pfam" id="PF13358"/>
    </source>
</evidence>
<organism evidence="2 3">
    <name type="scientific">Sphagnum troendelagicum</name>
    <dbReference type="NCBI Taxonomy" id="128251"/>
    <lineage>
        <taxon>Eukaryota</taxon>
        <taxon>Viridiplantae</taxon>
        <taxon>Streptophyta</taxon>
        <taxon>Embryophyta</taxon>
        <taxon>Bryophyta</taxon>
        <taxon>Sphagnophytina</taxon>
        <taxon>Sphagnopsida</taxon>
        <taxon>Sphagnales</taxon>
        <taxon>Sphagnaceae</taxon>
        <taxon>Sphagnum</taxon>
    </lineage>
</organism>
<keyword evidence="3" id="KW-1185">Reference proteome</keyword>
<name>A0ABP0U7W6_9BRYO</name>
<dbReference type="InterPro" id="IPR012337">
    <property type="entry name" value="RNaseH-like_sf"/>
</dbReference>
<dbReference type="Proteomes" id="UP001497512">
    <property type="component" value="Chromosome 2"/>
</dbReference>
<dbReference type="EMBL" id="OZ019894">
    <property type="protein sequence ID" value="CAK9215125.1"/>
    <property type="molecule type" value="Genomic_DNA"/>
</dbReference>
<reference evidence="2" key="1">
    <citation type="submission" date="2024-02" db="EMBL/GenBank/DDBJ databases">
        <authorList>
            <consortium name="ELIXIR-Norway"/>
            <consortium name="Elixir Norway"/>
        </authorList>
    </citation>
    <scope>NUCLEOTIDE SEQUENCE</scope>
</reference>
<dbReference type="InterPro" id="IPR036397">
    <property type="entry name" value="RNaseH_sf"/>
</dbReference>
<feature type="domain" description="Tc1-like transposase DDE" evidence="1">
    <location>
        <begin position="1"/>
        <end position="83"/>
    </location>
</feature>
<dbReference type="Pfam" id="PF13358">
    <property type="entry name" value="DDE_3"/>
    <property type="match status" value="1"/>
</dbReference>
<sequence>MNQERFVDFVETLITKKKLTGYLFLFDNAGAHKGQTLRDLIENSGNGLRYTIPYNPQTNVIENWFSQFKHYLRDYRTRDYQELVEACKNVIAKIKPEHYKNYFDYAYRKYQYPQRERPREC</sequence>
<dbReference type="Gene3D" id="3.30.420.10">
    <property type="entry name" value="Ribonuclease H-like superfamily/Ribonuclease H"/>
    <property type="match status" value="1"/>
</dbReference>
<protein>
    <recommendedName>
        <fullName evidence="1">Tc1-like transposase DDE domain-containing protein</fullName>
    </recommendedName>
</protein>
<proteinExistence type="predicted"/>
<evidence type="ECO:0000313" key="3">
    <source>
        <dbReference type="Proteomes" id="UP001497512"/>
    </source>
</evidence>
<dbReference type="SUPFAM" id="SSF53098">
    <property type="entry name" value="Ribonuclease H-like"/>
    <property type="match status" value="1"/>
</dbReference>
<evidence type="ECO:0000313" key="2">
    <source>
        <dbReference type="EMBL" id="CAK9215125.1"/>
    </source>
</evidence>